<evidence type="ECO:0000259" key="1">
    <source>
        <dbReference type="Pfam" id="PF01935"/>
    </source>
</evidence>
<accession>A0ABN6I338</accession>
<reference evidence="2 3" key="1">
    <citation type="submission" date="2021-07" db="EMBL/GenBank/DDBJ databases">
        <title>Novel Helicobacter sp. Isolated from a dog.</title>
        <authorList>
            <person name="Rimbara E."/>
            <person name="Suzuki M."/>
        </authorList>
    </citation>
    <scope>NUCLEOTIDE SEQUENCE [LARGE SCALE GENOMIC DNA]</scope>
    <source>
        <strain evidence="3">NHP19-003</strain>
    </source>
</reference>
<dbReference type="EMBL" id="AP024814">
    <property type="protein sequence ID" value="BCZ17407.1"/>
    <property type="molecule type" value="Genomic_DNA"/>
</dbReference>
<proteinExistence type="predicted"/>
<dbReference type="Pfam" id="PF01935">
    <property type="entry name" value="DUF87"/>
    <property type="match status" value="1"/>
</dbReference>
<gene>
    <name evidence="2" type="ORF">NHP190003_06890</name>
</gene>
<feature type="domain" description="Helicase HerA central" evidence="1">
    <location>
        <begin position="4"/>
        <end position="146"/>
    </location>
</feature>
<evidence type="ECO:0000313" key="3">
    <source>
        <dbReference type="Proteomes" id="UP000826775"/>
    </source>
</evidence>
<dbReference type="Proteomes" id="UP000826775">
    <property type="component" value="Chromosome"/>
</dbReference>
<dbReference type="InterPro" id="IPR002789">
    <property type="entry name" value="HerA_central"/>
</dbReference>
<keyword evidence="3" id="KW-1185">Reference proteome</keyword>
<name>A0ABN6I338_9HELI</name>
<evidence type="ECO:0000313" key="2">
    <source>
        <dbReference type="EMBL" id="BCZ17407.1"/>
    </source>
</evidence>
<protein>
    <recommendedName>
        <fullName evidence="1">Helicase HerA central domain-containing protein</fullName>
    </recommendedName>
</protein>
<sequence length="283" mass="33323">MTRTGKSNTIKIVIMAIEKLNEQRTQDQQIGQIIFDVNGEYTFANQQDQTCIYDKLQDKALRFSASARKVEEHEDVLVIQYDFYNNATLEESFGLLCDEIALLKQADYFKAFMGVSMFDREEYREREDQEEYNRKKRTNQRKRAIYKCILHRAKFGSAGYYKVYFHRFELTDGEQDKQDKARYKPHEGIPPEQACLYFENLDFNNLHDKYKQDKDYQALLTVLKATHVSGYEALMGLNHLHSHQGGDDYKKNHRSSTACGKGYIDRSLYCFHANARKIHQRTL</sequence>
<organism evidence="2 3">
    <name type="scientific">Helicobacter gastrocanis</name>
    <dbReference type="NCBI Taxonomy" id="2849641"/>
    <lineage>
        <taxon>Bacteria</taxon>
        <taxon>Pseudomonadati</taxon>
        <taxon>Campylobacterota</taxon>
        <taxon>Epsilonproteobacteria</taxon>
        <taxon>Campylobacterales</taxon>
        <taxon>Helicobacteraceae</taxon>
        <taxon>Helicobacter</taxon>
    </lineage>
</organism>